<sequence length="633" mass="69083">MERPVWRSTKTWKTVVYSVLAVTTAVSVGVLTWMTLQAAASESTGATGVYELDDSVDTVAPRQGGDVSDVPLSRPVPNPSDLGDSFIAATSERAVTTTGWRRNGLPTSASSDGRMNADHYGSYRATVQATNLSSEPFGKTQGKVTSDKPAERKTSPHSMPFNETASPAGKYSIVSATAKKDEPVSTSIHGDNKSGRTAGGHGASAIGIVGGNAPPALLSTSLVPQAPNTDTTNSTASGSFVSAESDSPVKTTVKPMDVQILLCTYGAKTNASTLFPNDGLCDFIFFDSVYKNDRNFPADSANFAGDLQHFLSVIPNYSKTAFGVGFAFEYRGTLTQDLTRTDPVLLEVFWKHGVYHFGILDVPVFGLKPFYMDDVFECLKTLDALSQRQRESGKAAYIVLSAVPYNAGWVNYVADKMKTVYRPDLFVSQGHYTYGDNEAITCAIVPPTSLFRPNKLLGYAHDLNTAALALTQLEAQGASSRWSISVGMKGRLAAPLPKFPLEIFSPCYQNPVAPAFDTYTEVCNNQQLWQKPAYDNVHDAMLTKNTKMNMVFVYDNEQSLCRKLCRVKANYTKLRFGLAAFDLDYEDYSNSCRQDNKFSAFSRLQTLRMLVDYFRDHFAEPVDEPGCVSLVPV</sequence>
<name>A0ACB7SEJ9_HYAAI</name>
<comment type="caution">
    <text evidence="1">The sequence shown here is derived from an EMBL/GenBank/DDBJ whole genome shotgun (WGS) entry which is preliminary data.</text>
</comment>
<keyword evidence="2" id="KW-1185">Reference proteome</keyword>
<dbReference type="EMBL" id="CM023484">
    <property type="protein sequence ID" value="KAH6933115.1"/>
    <property type="molecule type" value="Genomic_DNA"/>
</dbReference>
<accession>A0ACB7SEJ9</accession>
<evidence type="ECO:0000313" key="2">
    <source>
        <dbReference type="Proteomes" id="UP000821845"/>
    </source>
</evidence>
<proteinExistence type="predicted"/>
<protein>
    <submittedName>
        <fullName evidence="1">Uncharacterized protein</fullName>
    </submittedName>
</protein>
<evidence type="ECO:0000313" key="1">
    <source>
        <dbReference type="EMBL" id="KAH6933115.1"/>
    </source>
</evidence>
<dbReference type="Proteomes" id="UP000821845">
    <property type="component" value="Chromosome 4"/>
</dbReference>
<gene>
    <name evidence="1" type="ORF">HPB50_012179</name>
</gene>
<organism evidence="1 2">
    <name type="scientific">Hyalomma asiaticum</name>
    <name type="common">Tick</name>
    <dbReference type="NCBI Taxonomy" id="266040"/>
    <lineage>
        <taxon>Eukaryota</taxon>
        <taxon>Metazoa</taxon>
        <taxon>Ecdysozoa</taxon>
        <taxon>Arthropoda</taxon>
        <taxon>Chelicerata</taxon>
        <taxon>Arachnida</taxon>
        <taxon>Acari</taxon>
        <taxon>Parasitiformes</taxon>
        <taxon>Ixodida</taxon>
        <taxon>Ixodoidea</taxon>
        <taxon>Ixodidae</taxon>
        <taxon>Hyalomminae</taxon>
        <taxon>Hyalomma</taxon>
    </lineage>
</organism>
<reference evidence="1" key="1">
    <citation type="submission" date="2020-05" db="EMBL/GenBank/DDBJ databases">
        <title>Large-scale comparative analyses of tick genomes elucidate their genetic diversity and vector capacities.</title>
        <authorList>
            <person name="Jia N."/>
            <person name="Wang J."/>
            <person name="Shi W."/>
            <person name="Du L."/>
            <person name="Sun Y."/>
            <person name="Zhan W."/>
            <person name="Jiang J."/>
            <person name="Wang Q."/>
            <person name="Zhang B."/>
            <person name="Ji P."/>
            <person name="Sakyi L.B."/>
            <person name="Cui X."/>
            <person name="Yuan T."/>
            <person name="Jiang B."/>
            <person name="Yang W."/>
            <person name="Lam T.T.-Y."/>
            <person name="Chang Q."/>
            <person name="Ding S."/>
            <person name="Wang X."/>
            <person name="Zhu J."/>
            <person name="Ruan X."/>
            <person name="Zhao L."/>
            <person name="Wei J."/>
            <person name="Que T."/>
            <person name="Du C."/>
            <person name="Cheng J."/>
            <person name="Dai P."/>
            <person name="Han X."/>
            <person name="Huang E."/>
            <person name="Gao Y."/>
            <person name="Liu J."/>
            <person name="Shao H."/>
            <person name="Ye R."/>
            <person name="Li L."/>
            <person name="Wei W."/>
            <person name="Wang X."/>
            <person name="Wang C."/>
            <person name="Yang T."/>
            <person name="Huo Q."/>
            <person name="Li W."/>
            <person name="Guo W."/>
            <person name="Chen H."/>
            <person name="Zhou L."/>
            <person name="Ni X."/>
            <person name="Tian J."/>
            <person name="Zhou Y."/>
            <person name="Sheng Y."/>
            <person name="Liu T."/>
            <person name="Pan Y."/>
            <person name="Xia L."/>
            <person name="Li J."/>
            <person name="Zhao F."/>
            <person name="Cao W."/>
        </authorList>
    </citation>
    <scope>NUCLEOTIDE SEQUENCE</scope>
    <source>
        <strain evidence="1">Hyas-2018</strain>
    </source>
</reference>